<accession>A0ABV3QKS5</accession>
<evidence type="ECO:0000259" key="1">
    <source>
        <dbReference type="Pfam" id="PF10091"/>
    </source>
</evidence>
<reference evidence="2 3" key="1">
    <citation type="submission" date="2024-06" db="EMBL/GenBank/DDBJ databases">
        <authorList>
            <person name="Woo H."/>
        </authorList>
    </citation>
    <scope>NUCLEOTIDE SEQUENCE [LARGE SCALE GENOMIC DNA]</scope>
    <source>
        <strain evidence="2 3">S2-g</strain>
    </source>
</reference>
<dbReference type="RefSeq" id="WP_367843507.1">
    <property type="nucleotide sequence ID" value="NZ_JBFOHL010000002.1"/>
</dbReference>
<evidence type="ECO:0000313" key="2">
    <source>
        <dbReference type="EMBL" id="MEW9623197.1"/>
    </source>
</evidence>
<evidence type="ECO:0000313" key="3">
    <source>
        <dbReference type="Proteomes" id="UP001556170"/>
    </source>
</evidence>
<feature type="domain" description="Glycoamylase-like" evidence="1">
    <location>
        <begin position="196"/>
        <end position="429"/>
    </location>
</feature>
<organism evidence="2 3">
    <name type="scientific">Rhodanobacter geophilus</name>
    <dbReference type="NCBI Taxonomy" id="3162488"/>
    <lineage>
        <taxon>Bacteria</taxon>
        <taxon>Pseudomonadati</taxon>
        <taxon>Pseudomonadota</taxon>
        <taxon>Gammaproteobacteria</taxon>
        <taxon>Lysobacterales</taxon>
        <taxon>Rhodanobacteraceae</taxon>
        <taxon>Rhodanobacter</taxon>
    </lineage>
</organism>
<dbReference type="EMBL" id="JBFOHL010000002">
    <property type="protein sequence ID" value="MEW9623197.1"/>
    <property type="molecule type" value="Genomic_DNA"/>
</dbReference>
<protein>
    <submittedName>
        <fullName evidence="2">Glucoamylase family protein</fullName>
    </submittedName>
</protein>
<dbReference type="Proteomes" id="UP001556170">
    <property type="component" value="Unassembled WGS sequence"/>
</dbReference>
<keyword evidence="3" id="KW-1185">Reference proteome</keyword>
<dbReference type="PIRSF" id="PIRSF028431">
    <property type="entry name" value="UCP028431"/>
    <property type="match status" value="1"/>
</dbReference>
<name>A0ABV3QKS5_9GAMM</name>
<gene>
    <name evidence="2" type="ORF">ABQJ56_03015</name>
</gene>
<dbReference type="Pfam" id="PF10091">
    <property type="entry name" value="Glycoamylase"/>
    <property type="match status" value="1"/>
</dbReference>
<comment type="caution">
    <text evidence="2">The sequence shown here is derived from an EMBL/GenBank/DDBJ whole genome shotgun (WGS) entry which is preliminary data.</text>
</comment>
<dbReference type="Gene3D" id="1.50.10.140">
    <property type="match status" value="1"/>
</dbReference>
<sequence length="454" mass="50830">MPEEYSATPSCPADRQSFPHTLGDEALLDRLQRAACDYFAQMGNPRNGLVADTSREGSPSSIAVTGFALSCYPIAVERGWMSRAEALRRSLAALRFFHGSDQSGRPDATGYKGFYYHFLDMRRGGRVWSCELSMIDTALLVAGMLAAREYFDTDAADERELRELADTLYLRVDWRWAQDGKPTIRQGWKPECGFLHYGWDGYNEAIVLYALAAGSPSHAATDECYGAWTLTYQWENLYGHDFLYAGPLFVHHYSHAWIDFRGIRDRFMRGKRCDYFENSRRAALVQREYARRNPNGFAGYGESCWGLSACDGPGGERPDASGEPRRLFGYSARGVPYGPDDGTVSAPAALASLPFAPELALQALRHMLAQYPETLRDDRLAASFNPSLPDAGGRPWVSDGHYGLDQGIVAMMIENHRSGLPWRLMRRSPWLVRGLRRAGFRGGWLEDAAPETGR</sequence>
<dbReference type="InterPro" id="IPR016883">
    <property type="entry name" value="UCP028431"/>
</dbReference>
<proteinExistence type="predicted"/>
<dbReference type="InterPro" id="IPR019282">
    <property type="entry name" value="Glycoamylase-like_cons_dom"/>
</dbReference>